<sequence length="125" mass="13991">MYHTFFFRAAQIISLTPAFFGINLVTRPEATLQQLQFPIPTDPQARKLVRGITRIYGSRNLVISFLFFNITLTGDTHLISLAYLGGAAMALTDGFVARSVMGHGEWQHWPFVPVCIALMLGLQYS</sequence>
<comment type="caution">
    <text evidence="1">The sequence shown here is derived from an EMBL/GenBank/DDBJ whole genome shotgun (WGS) entry which is preliminary data.</text>
</comment>
<dbReference type="EMBL" id="JAGPXF010000007">
    <property type="protein sequence ID" value="KAH7236453.1"/>
    <property type="molecule type" value="Genomic_DNA"/>
</dbReference>
<protein>
    <submittedName>
        <fullName evidence="1">Uncharacterized protein</fullName>
    </submittedName>
</protein>
<name>A0A8K0W775_9HYPO</name>
<reference evidence="1" key="1">
    <citation type="journal article" date="2021" name="Nat. Commun.">
        <title>Genetic determinants of endophytism in the Arabidopsis root mycobiome.</title>
        <authorList>
            <person name="Mesny F."/>
            <person name="Miyauchi S."/>
            <person name="Thiergart T."/>
            <person name="Pickel B."/>
            <person name="Atanasova L."/>
            <person name="Karlsson M."/>
            <person name="Huettel B."/>
            <person name="Barry K.W."/>
            <person name="Haridas S."/>
            <person name="Chen C."/>
            <person name="Bauer D."/>
            <person name="Andreopoulos W."/>
            <person name="Pangilinan J."/>
            <person name="LaButti K."/>
            <person name="Riley R."/>
            <person name="Lipzen A."/>
            <person name="Clum A."/>
            <person name="Drula E."/>
            <person name="Henrissat B."/>
            <person name="Kohler A."/>
            <person name="Grigoriev I.V."/>
            <person name="Martin F.M."/>
            <person name="Hacquard S."/>
        </authorList>
    </citation>
    <scope>NUCLEOTIDE SEQUENCE</scope>
    <source>
        <strain evidence="1">MPI-SDFR-AT-0068</strain>
    </source>
</reference>
<accession>A0A8K0W775</accession>
<proteinExistence type="predicted"/>
<dbReference type="Proteomes" id="UP000813427">
    <property type="component" value="Unassembled WGS sequence"/>
</dbReference>
<organism evidence="1 2">
    <name type="scientific">Fusarium tricinctum</name>
    <dbReference type="NCBI Taxonomy" id="61284"/>
    <lineage>
        <taxon>Eukaryota</taxon>
        <taxon>Fungi</taxon>
        <taxon>Dikarya</taxon>
        <taxon>Ascomycota</taxon>
        <taxon>Pezizomycotina</taxon>
        <taxon>Sordariomycetes</taxon>
        <taxon>Hypocreomycetidae</taxon>
        <taxon>Hypocreales</taxon>
        <taxon>Nectriaceae</taxon>
        <taxon>Fusarium</taxon>
        <taxon>Fusarium tricinctum species complex</taxon>
    </lineage>
</organism>
<evidence type="ECO:0000313" key="1">
    <source>
        <dbReference type="EMBL" id="KAH7236453.1"/>
    </source>
</evidence>
<evidence type="ECO:0000313" key="2">
    <source>
        <dbReference type="Proteomes" id="UP000813427"/>
    </source>
</evidence>
<dbReference type="OrthoDB" id="5216128at2759"/>
<dbReference type="AlphaFoldDB" id="A0A8K0W775"/>
<gene>
    <name evidence="1" type="ORF">BKA59DRAFT_487107</name>
</gene>
<keyword evidence="2" id="KW-1185">Reference proteome</keyword>
<dbReference type="Pfam" id="PF14087">
    <property type="entry name" value="DUF4267"/>
    <property type="match status" value="1"/>
</dbReference>
<dbReference type="InterPro" id="IPR025363">
    <property type="entry name" value="DUF4267"/>
</dbReference>